<evidence type="ECO:0000313" key="2">
    <source>
        <dbReference type="Proteomes" id="UP001209878"/>
    </source>
</evidence>
<comment type="caution">
    <text evidence="1">The sequence shown here is derived from an EMBL/GenBank/DDBJ whole genome shotgun (WGS) entry which is preliminary data.</text>
</comment>
<sequence>MVIDKYILGKQFIETIQDCDWRGVDVILTYHGDDTIKHRLAILSNFPETFHPYEYRSLLLETGSEDGEWEVMPWTQKVLETARLE</sequence>
<keyword evidence="2" id="KW-1185">Reference proteome</keyword>
<reference evidence="1" key="1">
    <citation type="journal article" date="2023" name="Mol. Biol. Evol.">
        <title>Third-Generation Sequencing Reveals the Adaptive Role of the Epigenome in Three Deep-Sea Polychaetes.</title>
        <authorList>
            <person name="Perez M."/>
            <person name="Aroh O."/>
            <person name="Sun Y."/>
            <person name="Lan Y."/>
            <person name="Juniper S.K."/>
            <person name="Young C.R."/>
            <person name="Angers B."/>
            <person name="Qian P.Y."/>
        </authorList>
    </citation>
    <scope>NUCLEOTIDE SEQUENCE</scope>
    <source>
        <strain evidence="1">R07B-5</strain>
    </source>
</reference>
<dbReference type="EMBL" id="JAODUO010001056">
    <property type="protein sequence ID" value="KAK2171517.1"/>
    <property type="molecule type" value="Genomic_DNA"/>
</dbReference>
<protein>
    <submittedName>
        <fullName evidence="1">Uncharacterized protein</fullName>
    </submittedName>
</protein>
<dbReference type="Proteomes" id="UP001209878">
    <property type="component" value="Unassembled WGS sequence"/>
</dbReference>
<evidence type="ECO:0000313" key="1">
    <source>
        <dbReference type="EMBL" id="KAK2171517.1"/>
    </source>
</evidence>
<proteinExistence type="predicted"/>
<organism evidence="1 2">
    <name type="scientific">Ridgeia piscesae</name>
    <name type="common">Tubeworm</name>
    <dbReference type="NCBI Taxonomy" id="27915"/>
    <lineage>
        <taxon>Eukaryota</taxon>
        <taxon>Metazoa</taxon>
        <taxon>Spiralia</taxon>
        <taxon>Lophotrochozoa</taxon>
        <taxon>Annelida</taxon>
        <taxon>Polychaeta</taxon>
        <taxon>Sedentaria</taxon>
        <taxon>Canalipalpata</taxon>
        <taxon>Sabellida</taxon>
        <taxon>Siboglinidae</taxon>
        <taxon>Ridgeia</taxon>
    </lineage>
</organism>
<name>A0AAD9NIG4_RIDPI</name>
<dbReference type="AlphaFoldDB" id="A0AAD9NIG4"/>
<gene>
    <name evidence="1" type="ORF">NP493_1055g01017</name>
</gene>
<accession>A0AAD9NIG4</accession>